<reference evidence="1 2" key="1">
    <citation type="submission" date="2019-03" db="EMBL/GenBank/DDBJ databases">
        <title>Single cell metagenomics reveals metabolic interactions within the superorganism composed of flagellate Streblomastix strix and complex community of Bacteroidetes bacteria on its surface.</title>
        <authorList>
            <person name="Treitli S.C."/>
            <person name="Kolisko M."/>
            <person name="Husnik F."/>
            <person name="Keeling P."/>
            <person name="Hampl V."/>
        </authorList>
    </citation>
    <scope>NUCLEOTIDE SEQUENCE [LARGE SCALE GENOMIC DNA]</scope>
    <source>
        <strain evidence="1">ST1C</strain>
    </source>
</reference>
<dbReference type="AlphaFoldDB" id="A0A5J4TMD8"/>
<name>A0A5J4TMD8_9EUKA</name>
<accession>A0A5J4TMD8</accession>
<protein>
    <submittedName>
        <fullName evidence="1">Uncharacterized protein</fullName>
    </submittedName>
</protein>
<evidence type="ECO:0000313" key="2">
    <source>
        <dbReference type="Proteomes" id="UP000324800"/>
    </source>
</evidence>
<organism evidence="1 2">
    <name type="scientific">Streblomastix strix</name>
    <dbReference type="NCBI Taxonomy" id="222440"/>
    <lineage>
        <taxon>Eukaryota</taxon>
        <taxon>Metamonada</taxon>
        <taxon>Preaxostyla</taxon>
        <taxon>Oxymonadida</taxon>
        <taxon>Streblomastigidae</taxon>
        <taxon>Streblomastix</taxon>
    </lineage>
</organism>
<dbReference type="Proteomes" id="UP000324800">
    <property type="component" value="Unassembled WGS sequence"/>
</dbReference>
<sequence>MYQLAKRIPDEARAKMIGKDSKILPILFAIVQHFSKYSEQLNSTMDSSRSQGGQNAVAKMPAIRPIPLGVSKVYEENDQSLVNISGGAN</sequence>
<comment type="caution">
    <text evidence="1">The sequence shown here is derived from an EMBL/GenBank/DDBJ whole genome shotgun (WGS) entry which is preliminary data.</text>
</comment>
<gene>
    <name evidence="1" type="ORF">EZS28_045826</name>
</gene>
<evidence type="ECO:0000313" key="1">
    <source>
        <dbReference type="EMBL" id="KAA6358645.1"/>
    </source>
</evidence>
<dbReference type="EMBL" id="SNRW01029558">
    <property type="protein sequence ID" value="KAA6358645.1"/>
    <property type="molecule type" value="Genomic_DNA"/>
</dbReference>
<proteinExistence type="predicted"/>
<feature type="non-terminal residue" evidence="1">
    <location>
        <position position="89"/>
    </location>
</feature>